<dbReference type="EMBL" id="JBHTHX010000007">
    <property type="protein sequence ID" value="MFD0883106.1"/>
    <property type="molecule type" value="Genomic_DNA"/>
</dbReference>
<dbReference type="Proteomes" id="UP001597024">
    <property type="component" value="Unassembled WGS sequence"/>
</dbReference>
<dbReference type="InterPro" id="IPR050679">
    <property type="entry name" value="Bact_HTH_transcr_reg"/>
</dbReference>
<dbReference type="Pfam" id="PF00392">
    <property type="entry name" value="GntR"/>
    <property type="match status" value="1"/>
</dbReference>
<organism evidence="5 6">
    <name type="scientific">Streptosporangium algeriense</name>
    <dbReference type="NCBI Taxonomy" id="1682748"/>
    <lineage>
        <taxon>Bacteria</taxon>
        <taxon>Bacillati</taxon>
        <taxon>Actinomycetota</taxon>
        <taxon>Actinomycetes</taxon>
        <taxon>Streptosporangiales</taxon>
        <taxon>Streptosporangiaceae</taxon>
        <taxon>Streptosporangium</taxon>
    </lineage>
</organism>
<accession>A0ABW3DGV3</accession>
<gene>
    <name evidence="5" type="ORF">ACFQ08_00800</name>
</gene>
<evidence type="ECO:0000313" key="6">
    <source>
        <dbReference type="Proteomes" id="UP001597024"/>
    </source>
</evidence>
<keyword evidence="1" id="KW-0805">Transcription regulation</keyword>
<proteinExistence type="predicted"/>
<sequence>MAIDDNDPRPPFLQLADDLRRGIESGQYPPGARLPSIRELAKTYGISPQTVQNALRELRNEGLVVSQQGRALFVRDPERVASVESSLSDRVADLERALKALAGRVEVLEANRQE</sequence>
<keyword evidence="6" id="KW-1185">Reference proteome</keyword>
<evidence type="ECO:0000256" key="1">
    <source>
        <dbReference type="ARBA" id="ARBA00023015"/>
    </source>
</evidence>
<dbReference type="SUPFAM" id="SSF46785">
    <property type="entry name" value="Winged helix' DNA-binding domain"/>
    <property type="match status" value="1"/>
</dbReference>
<protein>
    <submittedName>
        <fullName evidence="5">GntR family transcriptional regulator</fullName>
    </submittedName>
</protein>
<keyword evidence="3" id="KW-0804">Transcription</keyword>
<dbReference type="PRINTS" id="PR00035">
    <property type="entry name" value="HTHGNTR"/>
</dbReference>
<dbReference type="PANTHER" id="PTHR44846">
    <property type="entry name" value="MANNOSYL-D-GLYCERATE TRANSPORT/METABOLISM SYSTEM REPRESSOR MNGR-RELATED"/>
    <property type="match status" value="1"/>
</dbReference>
<dbReference type="PANTHER" id="PTHR44846:SF17">
    <property type="entry name" value="GNTR-FAMILY TRANSCRIPTIONAL REGULATOR"/>
    <property type="match status" value="1"/>
</dbReference>
<keyword evidence="2" id="KW-0238">DNA-binding</keyword>
<dbReference type="InterPro" id="IPR000524">
    <property type="entry name" value="Tscrpt_reg_HTH_GntR"/>
</dbReference>
<evidence type="ECO:0000256" key="3">
    <source>
        <dbReference type="ARBA" id="ARBA00023163"/>
    </source>
</evidence>
<evidence type="ECO:0000256" key="2">
    <source>
        <dbReference type="ARBA" id="ARBA00023125"/>
    </source>
</evidence>
<reference evidence="6" key="1">
    <citation type="journal article" date="2019" name="Int. J. Syst. Evol. Microbiol.">
        <title>The Global Catalogue of Microorganisms (GCM) 10K type strain sequencing project: providing services to taxonomists for standard genome sequencing and annotation.</title>
        <authorList>
            <consortium name="The Broad Institute Genomics Platform"/>
            <consortium name="The Broad Institute Genome Sequencing Center for Infectious Disease"/>
            <person name="Wu L."/>
            <person name="Ma J."/>
        </authorList>
    </citation>
    <scope>NUCLEOTIDE SEQUENCE [LARGE SCALE GENOMIC DNA]</scope>
    <source>
        <strain evidence="6">CCUG 62974</strain>
    </source>
</reference>
<name>A0ABW3DGV3_9ACTN</name>
<evidence type="ECO:0000259" key="4">
    <source>
        <dbReference type="PROSITE" id="PS50949"/>
    </source>
</evidence>
<evidence type="ECO:0000313" key="5">
    <source>
        <dbReference type="EMBL" id="MFD0883106.1"/>
    </source>
</evidence>
<dbReference type="InterPro" id="IPR036390">
    <property type="entry name" value="WH_DNA-bd_sf"/>
</dbReference>
<dbReference type="SMART" id="SM00345">
    <property type="entry name" value="HTH_GNTR"/>
    <property type="match status" value="1"/>
</dbReference>
<dbReference type="CDD" id="cd07377">
    <property type="entry name" value="WHTH_GntR"/>
    <property type="match status" value="1"/>
</dbReference>
<feature type="domain" description="HTH gntR-type" evidence="4">
    <location>
        <begin position="9"/>
        <end position="77"/>
    </location>
</feature>
<comment type="caution">
    <text evidence="5">The sequence shown here is derived from an EMBL/GenBank/DDBJ whole genome shotgun (WGS) entry which is preliminary data.</text>
</comment>
<dbReference type="PROSITE" id="PS50949">
    <property type="entry name" value="HTH_GNTR"/>
    <property type="match status" value="1"/>
</dbReference>
<dbReference type="InterPro" id="IPR036388">
    <property type="entry name" value="WH-like_DNA-bd_sf"/>
</dbReference>
<dbReference type="Gene3D" id="1.10.10.10">
    <property type="entry name" value="Winged helix-like DNA-binding domain superfamily/Winged helix DNA-binding domain"/>
    <property type="match status" value="1"/>
</dbReference>